<organism evidence="10 11">
    <name type="scientific">Mucor plumbeus</name>
    <dbReference type="NCBI Taxonomy" id="97098"/>
    <lineage>
        <taxon>Eukaryota</taxon>
        <taxon>Fungi</taxon>
        <taxon>Fungi incertae sedis</taxon>
        <taxon>Mucoromycota</taxon>
        <taxon>Mucoromycotina</taxon>
        <taxon>Mucoromycetes</taxon>
        <taxon>Mucorales</taxon>
        <taxon>Mucorineae</taxon>
        <taxon>Mucoraceae</taxon>
        <taxon>Mucor</taxon>
    </lineage>
</organism>
<dbReference type="SMART" id="SM00220">
    <property type="entry name" value="S_TKc"/>
    <property type="match status" value="1"/>
</dbReference>
<keyword evidence="11" id="KW-1185">Reference proteome</keyword>
<protein>
    <recommendedName>
        <fullName evidence="9">Protein kinase domain-containing protein</fullName>
    </recommendedName>
</protein>
<feature type="compositionally biased region" description="Polar residues" evidence="8">
    <location>
        <begin position="412"/>
        <end position="434"/>
    </location>
</feature>
<dbReference type="EMBL" id="JAEPRC010000342">
    <property type="protein sequence ID" value="KAG2199684.1"/>
    <property type="molecule type" value="Genomic_DNA"/>
</dbReference>
<dbReference type="PROSITE" id="PS50011">
    <property type="entry name" value="PROTEIN_KINASE_DOM"/>
    <property type="match status" value="1"/>
</dbReference>
<keyword evidence="4 7" id="KW-0547">Nucleotide-binding</keyword>
<evidence type="ECO:0000256" key="5">
    <source>
        <dbReference type="ARBA" id="ARBA00022777"/>
    </source>
</evidence>
<dbReference type="GO" id="GO:0005737">
    <property type="term" value="C:cytoplasm"/>
    <property type="evidence" value="ECO:0007669"/>
    <property type="project" value="TreeGrafter"/>
</dbReference>
<comment type="caution">
    <text evidence="10">The sequence shown here is derived from an EMBL/GenBank/DDBJ whole genome shotgun (WGS) entry which is preliminary data.</text>
</comment>
<dbReference type="PANTHER" id="PTHR24346:SF82">
    <property type="entry name" value="KP78A-RELATED"/>
    <property type="match status" value="1"/>
</dbReference>
<evidence type="ECO:0000313" key="11">
    <source>
        <dbReference type="Proteomes" id="UP000650833"/>
    </source>
</evidence>
<keyword evidence="6 7" id="KW-0067">ATP-binding</keyword>
<feature type="compositionally biased region" description="Basic and acidic residues" evidence="8">
    <location>
        <begin position="531"/>
        <end position="541"/>
    </location>
</feature>
<proteinExistence type="inferred from homology"/>
<keyword evidence="2" id="KW-0723">Serine/threonine-protein kinase</keyword>
<dbReference type="InterPro" id="IPR008271">
    <property type="entry name" value="Ser/Thr_kinase_AS"/>
</dbReference>
<comment type="similarity">
    <text evidence="1">Belongs to the protein kinase superfamily. CAMK Ser/Thr protein kinase family. NIM1 subfamily.</text>
</comment>
<dbReference type="InterPro" id="IPR011009">
    <property type="entry name" value="Kinase-like_dom_sf"/>
</dbReference>
<evidence type="ECO:0000256" key="8">
    <source>
        <dbReference type="SAM" id="MobiDB-lite"/>
    </source>
</evidence>
<dbReference type="Proteomes" id="UP000650833">
    <property type="component" value="Unassembled WGS sequence"/>
</dbReference>
<feature type="compositionally biased region" description="Acidic residues" evidence="8">
    <location>
        <begin position="438"/>
        <end position="450"/>
    </location>
</feature>
<dbReference type="Pfam" id="PF00069">
    <property type="entry name" value="Pkinase"/>
    <property type="match status" value="1"/>
</dbReference>
<accession>A0A8H7QVW5</accession>
<gene>
    <name evidence="10" type="ORF">INT46_011160</name>
</gene>
<dbReference type="InterPro" id="IPR000719">
    <property type="entry name" value="Prot_kinase_dom"/>
</dbReference>
<evidence type="ECO:0000256" key="4">
    <source>
        <dbReference type="ARBA" id="ARBA00022741"/>
    </source>
</evidence>
<evidence type="ECO:0000256" key="6">
    <source>
        <dbReference type="ARBA" id="ARBA00022840"/>
    </source>
</evidence>
<dbReference type="InterPro" id="IPR017441">
    <property type="entry name" value="Protein_kinase_ATP_BS"/>
</dbReference>
<evidence type="ECO:0000256" key="3">
    <source>
        <dbReference type="ARBA" id="ARBA00022679"/>
    </source>
</evidence>
<name>A0A8H7QVW5_9FUNG</name>
<feature type="domain" description="Protein kinase" evidence="9">
    <location>
        <begin position="21"/>
        <end position="296"/>
    </location>
</feature>
<dbReference type="GO" id="GO:0000226">
    <property type="term" value="P:microtubule cytoskeleton organization"/>
    <property type="evidence" value="ECO:0007669"/>
    <property type="project" value="TreeGrafter"/>
</dbReference>
<feature type="region of interest" description="Disordered" evidence="8">
    <location>
        <begin position="524"/>
        <end position="547"/>
    </location>
</feature>
<dbReference type="GO" id="GO:0004674">
    <property type="term" value="F:protein serine/threonine kinase activity"/>
    <property type="evidence" value="ECO:0007669"/>
    <property type="project" value="UniProtKB-KW"/>
</dbReference>
<dbReference type="PANTHER" id="PTHR24346">
    <property type="entry name" value="MAP/MICROTUBULE AFFINITY-REGULATING KINASE"/>
    <property type="match status" value="1"/>
</dbReference>
<feature type="region of interest" description="Disordered" evidence="8">
    <location>
        <begin position="403"/>
        <end position="465"/>
    </location>
</feature>
<dbReference type="GO" id="GO:0005524">
    <property type="term" value="F:ATP binding"/>
    <property type="evidence" value="ECO:0007669"/>
    <property type="project" value="UniProtKB-UniRule"/>
</dbReference>
<sequence length="567" mass="64224">MSQEDKSTSNKNLPLTCIDDYEFHRSLGKGSMGKVKLGIHVVSGEKVAVKIVRRANFQINGFTSLGKPRTKEQMIKEKVKEETRELRTIREAHIMMLLRHPHIVQLRNLVAVGPYFYILMDYVNGGQLLHYIVKRQKLSEQHSRQFSRQIVSALDYMHRNSIVHRDLKIENILIDKTGRNIKIIDFGLSNLFCPERRLTTYCGSLYFAAPELLRASPYRGPEIDIWSLGVVIYVMVTGSVPFDDKSMPGLHEKIKRGHVTYPTHVSPSCRDLLSRIFVINPTKRIILADVLRHEWMNQGYNKAIKNYLPLRLPIIPPLAPNILQHMTRGFNIGNAEDIRVKMEMIIKSQLYRSTAERVANIQHTSVIRTPQDLVAKPYDDPQTEPAAYHPLLSLYHLTRERLSQQKMEQESDSPIKSNQSTCVTPISATNTVATTHFEDEEEDNNEENDDFVSGYPQNEVDEDESMTSIQEIITVTTPLSPTLLTMGTGSLPSPLIYSSASVSSTSNTSSIPGDLLHNAASSLEQNNKLPDNNKNKKEKPPKSSFTNIFHRSTSSLAAIFAKVMCTR</sequence>
<dbReference type="OrthoDB" id="193931at2759"/>
<dbReference type="AlphaFoldDB" id="A0A8H7QVW5"/>
<dbReference type="SUPFAM" id="SSF56112">
    <property type="entry name" value="Protein kinase-like (PK-like)"/>
    <property type="match status" value="1"/>
</dbReference>
<dbReference type="PROSITE" id="PS00108">
    <property type="entry name" value="PROTEIN_KINASE_ST"/>
    <property type="match status" value="1"/>
</dbReference>
<feature type="binding site" evidence="7">
    <location>
        <position position="50"/>
    </location>
    <ligand>
        <name>ATP</name>
        <dbReference type="ChEBI" id="CHEBI:30616"/>
    </ligand>
</feature>
<dbReference type="FunFam" id="1.10.510.10:FF:000571">
    <property type="entry name" value="Maternal embryonic leucine zipper kinase"/>
    <property type="match status" value="1"/>
</dbReference>
<evidence type="ECO:0000313" key="10">
    <source>
        <dbReference type="EMBL" id="KAG2199684.1"/>
    </source>
</evidence>
<evidence type="ECO:0000256" key="7">
    <source>
        <dbReference type="PROSITE-ProRule" id="PRU10141"/>
    </source>
</evidence>
<keyword evidence="5" id="KW-0418">Kinase</keyword>
<dbReference type="Gene3D" id="1.10.510.10">
    <property type="entry name" value="Transferase(Phosphotransferase) domain 1"/>
    <property type="match status" value="1"/>
</dbReference>
<evidence type="ECO:0000256" key="1">
    <source>
        <dbReference type="ARBA" id="ARBA00010791"/>
    </source>
</evidence>
<dbReference type="PROSITE" id="PS00107">
    <property type="entry name" value="PROTEIN_KINASE_ATP"/>
    <property type="match status" value="1"/>
</dbReference>
<reference evidence="10" key="1">
    <citation type="submission" date="2020-12" db="EMBL/GenBank/DDBJ databases">
        <title>Metabolic potential, ecology and presence of endohyphal bacteria is reflected in genomic diversity of Mucoromycotina.</title>
        <authorList>
            <person name="Muszewska A."/>
            <person name="Okrasinska A."/>
            <person name="Steczkiewicz K."/>
            <person name="Drgas O."/>
            <person name="Orlowska M."/>
            <person name="Perlinska-Lenart U."/>
            <person name="Aleksandrzak-Piekarczyk T."/>
            <person name="Szatraj K."/>
            <person name="Zielenkiewicz U."/>
            <person name="Pilsyk S."/>
            <person name="Malc E."/>
            <person name="Mieczkowski P."/>
            <person name="Kruszewska J.S."/>
            <person name="Biernat P."/>
            <person name="Pawlowska J."/>
        </authorList>
    </citation>
    <scope>NUCLEOTIDE SEQUENCE</scope>
    <source>
        <strain evidence="10">CBS 226.32</strain>
    </source>
</reference>
<keyword evidence="3" id="KW-0808">Transferase</keyword>
<evidence type="ECO:0000259" key="9">
    <source>
        <dbReference type="PROSITE" id="PS50011"/>
    </source>
</evidence>
<dbReference type="GO" id="GO:0035556">
    <property type="term" value="P:intracellular signal transduction"/>
    <property type="evidence" value="ECO:0007669"/>
    <property type="project" value="TreeGrafter"/>
</dbReference>
<evidence type="ECO:0000256" key="2">
    <source>
        <dbReference type="ARBA" id="ARBA00022527"/>
    </source>
</evidence>